<comment type="caution">
    <text evidence="1">The sequence shown here is derived from an EMBL/GenBank/DDBJ whole genome shotgun (WGS) entry which is preliminary data.</text>
</comment>
<dbReference type="EMBL" id="LGTZ01003190">
    <property type="protein sequence ID" value="OJD10021.1"/>
    <property type="molecule type" value="Genomic_DNA"/>
</dbReference>
<dbReference type="AlphaFoldDB" id="A0A1J9Q4C6"/>
<dbReference type="Proteomes" id="UP000242791">
    <property type="component" value="Unassembled WGS sequence"/>
</dbReference>
<keyword evidence="2" id="KW-1185">Reference proteome</keyword>
<gene>
    <name evidence="1" type="ORF">ACJ73_09976</name>
</gene>
<dbReference type="STRING" id="1658174.A0A1J9Q4C6"/>
<sequence>MAFEPTNFAQPLYREIVFISGAESRASLLSQNLHLILRFEKVKELCIRPPTSESTCTTPSTNLILHTLRNWSEKVRLIFICIKQRSCHIEDSEGRHVDTLGSEDGRVTREVLEGYQCYVLKAKIEFEKKE</sequence>
<evidence type="ECO:0000313" key="1">
    <source>
        <dbReference type="EMBL" id="OJD10021.1"/>
    </source>
</evidence>
<protein>
    <submittedName>
        <fullName evidence="1">Uncharacterized protein</fullName>
    </submittedName>
</protein>
<reference evidence="1 2" key="1">
    <citation type="submission" date="2015-08" db="EMBL/GenBank/DDBJ databases">
        <title>Emmonsia species relationships and genome sequence.</title>
        <authorList>
            <person name="Cuomo C.A."/>
            <person name="Schwartz I.S."/>
            <person name="Kenyon C."/>
            <person name="De Hoog G.S."/>
            <person name="Govender N.P."/>
            <person name="Botha A."/>
            <person name="Moreno L."/>
            <person name="De Vries M."/>
            <person name="Munoz J.F."/>
            <person name="Stielow J.B."/>
        </authorList>
    </citation>
    <scope>NUCLEOTIDE SEQUENCE [LARGE SCALE GENOMIC DNA]</scope>
    <source>
        <strain evidence="1 2">EI222</strain>
    </source>
</reference>
<evidence type="ECO:0000313" key="2">
    <source>
        <dbReference type="Proteomes" id="UP000242791"/>
    </source>
</evidence>
<name>A0A1J9Q4C6_9EURO</name>
<dbReference type="VEuPathDB" id="FungiDB:ACJ73_09976"/>
<accession>A0A1J9Q4C6</accession>
<proteinExistence type="predicted"/>
<organism evidence="1 2">
    <name type="scientific">Blastomyces percursus</name>
    <dbReference type="NCBI Taxonomy" id="1658174"/>
    <lineage>
        <taxon>Eukaryota</taxon>
        <taxon>Fungi</taxon>
        <taxon>Dikarya</taxon>
        <taxon>Ascomycota</taxon>
        <taxon>Pezizomycotina</taxon>
        <taxon>Eurotiomycetes</taxon>
        <taxon>Eurotiomycetidae</taxon>
        <taxon>Onygenales</taxon>
        <taxon>Ajellomycetaceae</taxon>
        <taxon>Blastomyces</taxon>
    </lineage>
</organism>